<proteinExistence type="predicted"/>
<keyword evidence="2" id="KW-1185">Reference proteome</keyword>
<evidence type="ECO:0000313" key="1">
    <source>
        <dbReference type="EMBL" id="MEA5478251.1"/>
    </source>
</evidence>
<comment type="caution">
    <text evidence="1">The sequence shown here is derived from an EMBL/GenBank/DDBJ whole genome shotgun (WGS) entry which is preliminary data.</text>
</comment>
<dbReference type="EMBL" id="JAYGIE010000072">
    <property type="protein sequence ID" value="MEA5478251.1"/>
    <property type="molecule type" value="Genomic_DNA"/>
</dbReference>
<evidence type="ECO:0008006" key="3">
    <source>
        <dbReference type="Google" id="ProtNLM"/>
    </source>
</evidence>
<dbReference type="RefSeq" id="WP_281008349.1">
    <property type="nucleotide sequence ID" value="NZ_JAYGIE010000072.1"/>
</dbReference>
<name>A0ABU5TJM9_9CYAN</name>
<gene>
    <name evidence="1" type="ORF">VB774_11550</name>
</gene>
<evidence type="ECO:0000313" key="2">
    <source>
        <dbReference type="Proteomes" id="UP001301388"/>
    </source>
</evidence>
<dbReference type="Proteomes" id="UP001301388">
    <property type="component" value="Unassembled WGS sequence"/>
</dbReference>
<accession>A0ABU5TJM9</accession>
<sequence length="191" mass="19414">MLRTTLRQLVSISGRAILAIGLTSATVLALAPSAKAEDIVVENVAIMTSSYTPVTAKSIKGAGLDAATSTGLSIGTMKAQNNSGTTWKLYAKSSQNGFLKINAGDADAVGVAYTIDTASKSGAPIAATGNGVTGATLLSTGTVDVYTTNATTSELNEIQLDVIMKTPATSFANRKAGDYKDTITVGLVSGF</sequence>
<organism evidence="1 2">
    <name type="scientific">Pseudanabaena galeata UHCC 0370</name>
    <dbReference type="NCBI Taxonomy" id="3110310"/>
    <lineage>
        <taxon>Bacteria</taxon>
        <taxon>Bacillati</taxon>
        <taxon>Cyanobacteriota</taxon>
        <taxon>Cyanophyceae</taxon>
        <taxon>Pseudanabaenales</taxon>
        <taxon>Pseudanabaenaceae</taxon>
        <taxon>Pseudanabaena</taxon>
    </lineage>
</organism>
<reference evidence="1 2" key="1">
    <citation type="submission" date="2023-12" db="EMBL/GenBank/DDBJ databases">
        <title>Baltic Sea Cyanobacteria.</title>
        <authorList>
            <person name="Delbaje E."/>
            <person name="Fewer D.P."/>
            <person name="Shishido T.K."/>
        </authorList>
    </citation>
    <scope>NUCLEOTIDE SEQUENCE [LARGE SCALE GENOMIC DNA]</scope>
    <source>
        <strain evidence="1 2">UHCC 0370</strain>
    </source>
</reference>
<protein>
    <recommendedName>
        <fullName evidence="3">WxL domain-containing protein</fullName>
    </recommendedName>
</protein>